<dbReference type="OrthoDB" id="7475020at2759"/>
<name>A0A4C1VGP5_EUMVA</name>
<keyword evidence="3" id="KW-1185">Reference proteome</keyword>
<sequence>MVVMNNVAWIVYNIPPIYHNYQIGAFTNNRIENSTLEFSVHYTIPKLDREKVWIPVTLINLYLICAVASLHCILDLYLSLAVFQIVGHLYILKHSLTSIPRPKNKTFVEVYDMPIAVEMFDDEENKQVYKDISECRRSYDSPEQSTSKVAAEANGSVRQGICERIAVRAGCPFVGCDRTSDNFKTQLAIRFTNEVSVLFGPTIAISYLFHLFGCCLSLLQVLSGTSENQITRDGAESMYLLYRKTIQGSAHDNNNTAVPLARRSLRRSVGEIQVSPQTDYSSGLSWACTLFGERDQGLKVITG</sequence>
<evidence type="ECO:0000313" key="3">
    <source>
        <dbReference type="Proteomes" id="UP000299102"/>
    </source>
</evidence>
<reference evidence="2 3" key="1">
    <citation type="journal article" date="2019" name="Commun. Biol.">
        <title>The bagworm genome reveals a unique fibroin gene that provides high tensile strength.</title>
        <authorList>
            <person name="Kono N."/>
            <person name="Nakamura H."/>
            <person name="Ohtoshi R."/>
            <person name="Tomita M."/>
            <person name="Numata K."/>
            <person name="Arakawa K."/>
        </authorList>
    </citation>
    <scope>NUCLEOTIDE SEQUENCE [LARGE SCALE GENOMIC DNA]</scope>
</reference>
<gene>
    <name evidence="2" type="ORF">EVAR_34668_1</name>
</gene>
<feature type="transmembrane region" description="Helical" evidence="1">
    <location>
        <begin position="52"/>
        <end position="70"/>
    </location>
</feature>
<evidence type="ECO:0000256" key="1">
    <source>
        <dbReference type="SAM" id="Phobius"/>
    </source>
</evidence>
<dbReference type="AlphaFoldDB" id="A0A4C1VGP5"/>
<keyword evidence="1" id="KW-0812">Transmembrane</keyword>
<keyword evidence="1" id="KW-1133">Transmembrane helix</keyword>
<dbReference type="EMBL" id="BGZK01000336">
    <property type="protein sequence ID" value="GBP37631.1"/>
    <property type="molecule type" value="Genomic_DNA"/>
</dbReference>
<dbReference type="Proteomes" id="UP000299102">
    <property type="component" value="Unassembled WGS sequence"/>
</dbReference>
<comment type="caution">
    <text evidence="2">The sequence shown here is derived from an EMBL/GenBank/DDBJ whole genome shotgun (WGS) entry which is preliminary data.</text>
</comment>
<organism evidence="2 3">
    <name type="scientific">Eumeta variegata</name>
    <name type="common">Bagworm moth</name>
    <name type="synonym">Eumeta japonica</name>
    <dbReference type="NCBI Taxonomy" id="151549"/>
    <lineage>
        <taxon>Eukaryota</taxon>
        <taxon>Metazoa</taxon>
        <taxon>Ecdysozoa</taxon>
        <taxon>Arthropoda</taxon>
        <taxon>Hexapoda</taxon>
        <taxon>Insecta</taxon>
        <taxon>Pterygota</taxon>
        <taxon>Neoptera</taxon>
        <taxon>Endopterygota</taxon>
        <taxon>Lepidoptera</taxon>
        <taxon>Glossata</taxon>
        <taxon>Ditrysia</taxon>
        <taxon>Tineoidea</taxon>
        <taxon>Psychidae</taxon>
        <taxon>Oiketicinae</taxon>
        <taxon>Eumeta</taxon>
    </lineage>
</organism>
<evidence type="ECO:0000313" key="2">
    <source>
        <dbReference type="EMBL" id="GBP37631.1"/>
    </source>
</evidence>
<protein>
    <submittedName>
        <fullName evidence="2">Uncharacterized protein</fullName>
    </submittedName>
</protein>
<proteinExistence type="predicted"/>
<keyword evidence="1" id="KW-0472">Membrane</keyword>
<accession>A0A4C1VGP5</accession>